<sequence length="73" mass="8488">LSPCLVMWSDIKAAIWEERYHENAILVRNWYSFISFINQSESVRLVIPHIGFAPIDIITAIVSVLNFLPLLFR</sequence>
<dbReference type="AlphaFoldDB" id="A0A0R3SY49"/>
<evidence type="ECO:0000313" key="2">
    <source>
        <dbReference type="WBParaSite" id="HDID_0001069401-mRNA-1"/>
    </source>
</evidence>
<name>A0A0R3SY49_HYMDI</name>
<keyword evidence="1" id="KW-1133">Transmembrane helix</keyword>
<reference evidence="2" key="1">
    <citation type="submission" date="2017-02" db="UniProtKB">
        <authorList>
            <consortium name="WormBaseParasite"/>
        </authorList>
    </citation>
    <scope>IDENTIFICATION</scope>
</reference>
<dbReference type="WBParaSite" id="HDID_0001069401-mRNA-1">
    <property type="protein sequence ID" value="HDID_0001069401-mRNA-1"/>
    <property type="gene ID" value="HDID_0001069401"/>
</dbReference>
<feature type="transmembrane region" description="Helical" evidence="1">
    <location>
        <begin position="50"/>
        <end position="72"/>
    </location>
</feature>
<keyword evidence="1" id="KW-0472">Membrane</keyword>
<keyword evidence="1" id="KW-0812">Transmembrane</keyword>
<protein>
    <submittedName>
        <fullName evidence="2">Anoctamin</fullName>
    </submittedName>
</protein>
<organism evidence="2">
    <name type="scientific">Hymenolepis diminuta</name>
    <name type="common">Rat tapeworm</name>
    <dbReference type="NCBI Taxonomy" id="6216"/>
    <lineage>
        <taxon>Eukaryota</taxon>
        <taxon>Metazoa</taxon>
        <taxon>Spiralia</taxon>
        <taxon>Lophotrochozoa</taxon>
        <taxon>Platyhelminthes</taxon>
        <taxon>Cestoda</taxon>
        <taxon>Eucestoda</taxon>
        <taxon>Cyclophyllidea</taxon>
        <taxon>Hymenolepididae</taxon>
        <taxon>Hymenolepis</taxon>
    </lineage>
</organism>
<accession>A0A0R3SY49</accession>
<proteinExistence type="predicted"/>
<evidence type="ECO:0000256" key="1">
    <source>
        <dbReference type="SAM" id="Phobius"/>
    </source>
</evidence>